<keyword evidence="2" id="KW-1185">Reference proteome</keyword>
<dbReference type="AlphaFoldDB" id="A0AAV7PY00"/>
<evidence type="ECO:0000313" key="2">
    <source>
        <dbReference type="Proteomes" id="UP001066276"/>
    </source>
</evidence>
<dbReference type="EMBL" id="JANPWB010000011">
    <property type="protein sequence ID" value="KAJ1133221.1"/>
    <property type="molecule type" value="Genomic_DNA"/>
</dbReference>
<organism evidence="1 2">
    <name type="scientific">Pleurodeles waltl</name>
    <name type="common">Iberian ribbed newt</name>
    <dbReference type="NCBI Taxonomy" id="8319"/>
    <lineage>
        <taxon>Eukaryota</taxon>
        <taxon>Metazoa</taxon>
        <taxon>Chordata</taxon>
        <taxon>Craniata</taxon>
        <taxon>Vertebrata</taxon>
        <taxon>Euteleostomi</taxon>
        <taxon>Amphibia</taxon>
        <taxon>Batrachia</taxon>
        <taxon>Caudata</taxon>
        <taxon>Salamandroidea</taxon>
        <taxon>Salamandridae</taxon>
        <taxon>Pleurodelinae</taxon>
        <taxon>Pleurodeles</taxon>
    </lineage>
</organism>
<gene>
    <name evidence="1" type="ORF">NDU88_011518</name>
</gene>
<feature type="non-terminal residue" evidence="1">
    <location>
        <position position="1"/>
    </location>
</feature>
<name>A0AAV7PY00_PLEWA</name>
<proteinExistence type="predicted"/>
<evidence type="ECO:0000313" key="1">
    <source>
        <dbReference type="EMBL" id="KAJ1133221.1"/>
    </source>
</evidence>
<protein>
    <submittedName>
        <fullName evidence="1">Uncharacterized protein</fullName>
    </submittedName>
</protein>
<sequence>YLSAVSLGSYRPPHLHTVEFCTQLKQQGLLARNMQSLCSSGGSPRHNLRIQGLIF</sequence>
<reference evidence="1" key="1">
    <citation type="journal article" date="2022" name="bioRxiv">
        <title>Sequencing and chromosome-scale assembly of the giantPleurodeles waltlgenome.</title>
        <authorList>
            <person name="Brown T."/>
            <person name="Elewa A."/>
            <person name="Iarovenko S."/>
            <person name="Subramanian E."/>
            <person name="Araus A.J."/>
            <person name="Petzold A."/>
            <person name="Susuki M."/>
            <person name="Suzuki K.-i.T."/>
            <person name="Hayashi T."/>
            <person name="Toyoda A."/>
            <person name="Oliveira C."/>
            <person name="Osipova E."/>
            <person name="Leigh N.D."/>
            <person name="Simon A."/>
            <person name="Yun M.H."/>
        </authorList>
    </citation>
    <scope>NUCLEOTIDE SEQUENCE</scope>
    <source>
        <strain evidence="1">20211129_DDA</strain>
        <tissue evidence="1">Liver</tissue>
    </source>
</reference>
<comment type="caution">
    <text evidence="1">The sequence shown here is derived from an EMBL/GenBank/DDBJ whole genome shotgun (WGS) entry which is preliminary data.</text>
</comment>
<dbReference type="Proteomes" id="UP001066276">
    <property type="component" value="Chromosome 7"/>
</dbReference>
<accession>A0AAV7PY00</accession>